<name>A0A182WPQ8_9DIPT</name>
<sequence length="209" mass="23335">MEARLYLLFGGAIAAFLIPCIWADSVIVIAKRYSNNSYSCFVRHTKDGLEYRLTYNVCIQEPTATIGAGSSEHIGLQCLYYECTITATQLMSDDGQLGCVRYAYPPTTASHPPMFDRITTYPGDWDVSKHSISTEQRAHTRRKREFSWVTFLEKISFMGRHQSSVSKQNEAYFHYNYMNKPGGSVAPIAGVGPTPSPQTTTVEPIQSGP</sequence>
<protein>
    <submittedName>
        <fullName evidence="2">Uncharacterized protein</fullName>
    </submittedName>
</protein>
<evidence type="ECO:0000256" key="1">
    <source>
        <dbReference type="SAM" id="MobiDB-lite"/>
    </source>
</evidence>
<reference evidence="2" key="2">
    <citation type="submission" date="2020-05" db="UniProtKB">
        <authorList>
            <consortium name="EnsemblMetazoa"/>
        </authorList>
    </citation>
    <scope>IDENTIFICATION</scope>
    <source>
        <strain evidence="2">MINIMUS1</strain>
    </source>
</reference>
<organism evidence="2 3">
    <name type="scientific">Anopheles minimus</name>
    <dbReference type="NCBI Taxonomy" id="112268"/>
    <lineage>
        <taxon>Eukaryota</taxon>
        <taxon>Metazoa</taxon>
        <taxon>Ecdysozoa</taxon>
        <taxon>Arthropoda</taxon>
        <taxon>Hexapoda</taxon>
        <taxon>Insecta</taxon>
        <taxon>Pterygota</taxon>
        <taxon>Neoptera</taxon>
        <taxon>Endopterygota</taxon>
        <taxon>Diptera</taxon>
        <taxon>Nematocera</taxon>
        <taxon>Culicoidea</taxon>
        <taxon>Culicidae</taxon>
        <taxon>Anophelinae</taxon>
        <taxon>Anopheles</taxon>
    </lineage>
</organism>
<dbReference type="Proteomes" id="UP000075920">
    <property type="component" value="Unassembled WGS sequence"/>
</dbReference>
<accession>A0A182WPQ8</accession>
<feature type="region of interest" description="Disordered" evidence="1">
    <location>
        <begin position="188"/>
        <end position="209"/>
    </location>
</feature>
<evidence type="ECO:0000313" key="2">
    <source>
        <dbReference type="EnsemblMetazoa" id="AMIN014651-PA"/>
    </source>
</evidence>
<proteinExistence type="predicted"/>
<evidence type="ECO:0000313" key="3">
    <source>
        <dbReference type="Proteomes" id="UP000075920"/>
    </source>
</evidence>
<reference evidence="3" key="1">
    <citation type="submission" date="2013-03" db="EMBL/GenBank/DDBJ databases">
        <title>The Genome Sequence of Anopheles minimus MINIMUS1.</title>
        <authorList>
            <consortium name="The Broad Institute Genomics Platform"/>
            <person name="Neafsey D.E."/>
            <person name="Walton C."/>
            <person name="Walker B."/>
            <person name="Young S.K."/>
            <person name="Zeng Q."/>
            <person name="Gargeya S."/>
            <person name="Fitzgerald M."/>
            <person name="Haas B."/>
            <person name="Abouelleil A."/>
            <person name="Allen A.W."/>
            <person name="Alvarado L."/>
            <person name="Arachchi H.M."/>
            <person name="Berlin A.M."/>
            <person name="Chapman S.B."/>
            <person name="Gainer-Dewar J."/>
            <person name="Goldberg J."/>
            <person name="Griggs A."/>
            <person name="Gujja S."/>
            <person name="Hansen M."/>
            <person name="Howarth C."/>
            <person name="Imamovic A."/>
            <person name="Ireland A."/>
            <person name="Larimer J."/>
            <person name="McCowan C."/>
            <person name="Murphy C."/>
            <person name="Pearson M."/>
            <person name="Poon T.W."/>
            <person name="Priest M."/>
            <person name="Roberts A."/>
            <person name="Saif S."/>
            <person name="Shea T."/>
            <person name="Sisk P."/>
            <person name="Sykes S."/>
            <person name="Wortman J."/>
            <person name="Nusbaum C."/>
            <person name="Birren B."/>
        </authorList>
    </citation>
    <scope>NUCLEOTIDE SEQUENCE [LARGE SCALE GENOMIC DNA]</scope>
    <source>
        <strain evidence="3">MINIMUS1</strain>
    </source>
</reference>
<dbReference type="EnsemblMetazoa" id="AMIN014651-RA">
    <property type="protein sequence ID" value="AMIN014651-PA"/>
    <property type="gene ID" value="AMIN014651"/>
</dbReference>
<feature type="compositionally biased region" description="Polar residues" evidence="1">
    <location>
        <begin position="197"/>
        <end position="209"/>
    </location>
</feature>
<dbReference type="AlphaFoldDB" id="A0A182WPQ8"/>
<keyword evidence="3" id="KW-1185">Reference proteome</keyword>
<dbReference type="VEuPathDB" id="VectorBase:AMIN014651"/>